<dbReference type="Proteomes" id="UP000094527">
    <property type="component" value="Unassembled WGS sequence"/>
</dbReference>
<accession>A0A1D2MSI1</accession>
<feature type="chain" id="PRO_5008904482" description="EGF-like domain-containing protein" evidence="2">
    <location>
        <begin position="23"/>
        <end position="566"/>
    </location>
</feature>
<sequence length="566" mass="61737">MKMMDWWPTFFVLMVIVHSTFTGRPHQMNPYRSNPSTGPVILEIPDEPERTLPEAASAQLPIQSPMKKSKAANVESTVTATDQHKVSSTSSPSQTQTKVLRINPTKQPQPNKPSKLPTFPPHTENLKRKPIQEKKRDIEDWGGSGDDGIGAMLNPVQRIEVQADALQNQYRNRRVPDVNLVLHATPFQNLGSVGMLPTAGAVVRPYGECRYGEFANNKKTCQEGESCIPRTPVDPAATVECVTGTAGSIKCKSCDMCSATTPCGPVPPCPPGCELPDGEWPVKPSSPSECDLSPIAADGYCSDGTFGTDQYFDGTESTTAEDTPMVFYGGSLIRDEPCTAYGDAIVIIQKSNKDFADKQQALRQEAEANFGSMICNWNVARLECIPNSGVRPTLPPVVGGGGGGGGGPDGSYTSDIWDVYRRREGTCQCMMGLGPKAVYIIDENSRDGKPKCYIPAGKGHHSNCGHNLHLPQGLIDYYNRREMKSYIREIVGPASQMCTPNSECKPGYKYVGVRCSCKKGYKFNPINGTCADAVRIKADSSRWGLYANSFIVILGWINLHKYFNSS</sequence>
<name>A0A1D2MSI1_ORCCI</name>
<organism evidence="3 4">
    <name type="scientific">Orchesella cincta</name>
    <name type="common">Springtail</name>
    <name type="synonym">Podura cincta</name>
    <dbReference type="NCBI Taxonomy" id="48709"/>
    <lineage>
        <taxon>Eukaryota</taxon>
        <taxon>Metazoa</taxon>
        <taxon>Ecdysozoa</taxon>
        <taxon>Arthropoda</taxon>
        <taxon>Hexapoda</taxon>
        <taxon>Collembola</taxon>
        <taxon>Entomobryomorpha</taxon>
        <taxon>Entomobryoidea</taxon>
        <taxon>Orchesellidae</taxon>
        <taxon>Orchesellinae</taxon>
        <taxon>Orchesella</taxon>
    </lineage>
</organism>
<feature type="region of interest" description="Disordered" evidence="1">
    <location>
        <begin position="24"/>
        <end position="43"/>
    </location>
</feature>
<feature type="region of interest" description="Disordered" evidence="1">
    <location>
        <begin position="57"/>
        <end position="125"/>
    </location>
</feature>
<dbReference type="AlphaFoldDB" id="A0A1D2MSI1"/>
<comment type="caution">
    <text evidence="3">The sequence shown here is derived from an EMBL/GenBank/DDBJ whole genome shotgun (WGS) entry which is preliminary data.</text>
</comment>
<keyword evidence="4" id="KW-1185">Reference proteome</keyword>
<evidence type="ECO:0000256" key="1">
    <source>
        <dbReference type="SAM" id="MobiDB-lite"/>
    </source>
</evidence>
<dbReference type="EMBL" id="LJIJ01000611">
    <property type="protein sequence ID" value="ODM95882.1"/>
    <property type="molecule type" value="Genomic_DNA"/>
</dbReference>
<evidence type="ECO:0000256" key="2">
    <source>
        <dbReference type="SAM" id="SignalP"/>
    </source>
</evidence>
<evidence type="ECO:0000313" key="3">
    <source>
        <dbReference type="EMBL" id="ODM95882.1"/>
    </source>
</evidence>
<gene>
    <name evidence="3" type="ORF">Ocin01_10806</name>
</gene>
<protein>
    <recommendedName>
        <fullName evidence="5">EGF-like domain-containing protein</fullName>
    </recommendedName>
</protein>
<reference evidence="3 4" key="1">
    <citation type="journal article" date="2016" name="Genome Biol. Evol.">
        <title>Gene Family Evolution Reflects Adaptation to Soil Environmental Stressors in the Genome of the Collembolan Orchesella cincta.</title>
        <authorList>
            <person name="Faddeeva-Vakhrusheva A."/>
            <person name="Derks M.F."/>
            <person name="Anvar S.Y."/>
            <person name="Agamennone V."/>
            <person name="Suring W."/>
            <person name="Smit S."/>
            <person name="van Straalen N.M."/>
            <person name="Roelofs D."/>
        </authorList>
    </citation>
    <scope>NUCLEOTIDE SEQUENCE [LARGE SCALE GENOMIC DNA]</scope>
    <source>
        <tissue evidence="3">Mixed pool</tissue>
    </source>
</reference>
<feature type="compositionally biased region" description="Low complexity" evidence="1">
    <location>
        <begin position="87"/>
        <end position="97"/>
    </location>
</feature>
<evidence type="ECO:0008006" key="5">
    <source>
        <dbReference type="Google" id="ProtNLM"/>
    </source>
</evidence>
<proteinExistence type="predicted"/>
<evidence type="ECO:0000313" key="4">
    <source>
        <dbReference type="Proteomes" id="UP000094527"/>
    </source>
</evidence>
<keyword evidence="2" id="KW-0732">Signal</keyword>
<feature type="signal peptide" evidence="2">
    <location>
        <begin position="1"/>
        <end position="22"/>
    </location>
</feature>